<dbReference type="GO" id="GO:0016810">
    <property type="term" value="F:hydrolase activity, acting on carbon-nitrogen (but not peptide) bonds"/>
    <property type="evidence" value="ECO:0007669"/>
    <property type="project" value="InterPro"/>
</dbReference>
<keyword evidence="5" id="KW-1185">Reference proteome</keyword>
<evidence type="ECO:0000256" key="2">
    <source>
        <dbReference type="ARBA" id="ARBA00022729"/>
    </source>
</evidence>
<gene>
    <name evidence="4" type="ORF">J34TS1_14690</name>
</gene>
<evidence type="ECO:0000256" key="1">
    <source>
        <dbReference type="ARBA" id="ARBA00004613"/>
    </source>
</evidence>
<dbReference type="CDD" id="cd10918">
    <property type="entry name" value="CE4_NodB_like_5s_6s"/>
    <property type="match status" value="1"/>
</dbReference>
<dbReference type="EMBL" id="BORT01000004">
    <property type="protein sequence ID" value="GIO46704.1"/>
    <property type="molecule type" value="Genomic_DNA"/>
</dbReference>
<dbReference type="Proteomes" id="UP000682811">
    <property type="component" value="Unassembled WGS sequence"/>
</dbReference>
<dbReference type="AlphaFoldDB" id="A0A920CR39"/>
<dbReference type="SUPFAM" id="SSF88713">
    <property type="entry name" value="Glycoside hydrolase/deacetylase"/>
    <property type="match status" value="1"/>
</dbReference>
<accession>A0A920CR39</accession>
<feature type="domain" description="NodB homology" evidence="3">
    <location>
        <begin position="119"/>
        <end position="277"/>
    </location>
</feature>
<sequence length="277" mass="31555">MHIMHIMHIFLWLLIMLISGCERKADPPNQSPIEIKQSVPKTHLEIKQAAPKTHMISRACPDSIPILMYHSVGRSQPGALFVPPMVFRKQMEHLKNTGYNTITFKDLMNWKENGSIPDKAIMITFDDGYLDNFTVAYPILKKLQMKATIFATSDYIGSPHHLNWSQIKEMEQSGFIEIGGHTRHHVELTKSNRLQLVDEVWGAKQRLEKELGHPIIAFAYPSGKFNPNAIQVVKDAGFEFAVTTKPGYAVKEQGFLTLHRIRIPGEQPMAAFIRKFP</sequence>
<dbReference type="GO" id="GO:0005576">
    <property type="term" value="C:extracellular region"/>
    <property type="evidence" value="ECO:0007669"/>
    <property type="project" value="UniProtKB-SubCell"/>
</dbReference>
<evidence type="ECO:0000259" key="3">
    <source>
        <dbReference type="PROSITE" id="PS51677"/>
    </source>
</evidence>
<comment type="subcellular location">
    <subcellularLocation>
        <location evidence="1">Secreted</location>
    </subcellularLocation>
</comment>
<evidence type="ECO:0000313" key="5">
    <source>
        <dbReference type="Proteomes" id="UP000682811"/>
    </source>
</evidence>
<dbReference type="PANTHER" id="PTHR34216">
    <property type="match status" value="1"/>
</dbReference>
<name>A0A920CR39_9BACL</name>
<dbReference type="PANTHER" id="PTHR34216:SF3">
    <property type="entry name" value="POLY-BETA-1,6-N-ACETYL-D-GLUCOSAMINE N-DEACETYLASE"/>
    <property type="match status" value="1"/>
</dbReference>
<reference evidence="4 5" key="1">
    <citation type="submission" date="2021-03" db="EMBL/GenBank/DDBJ databases">
        <title>Antimicrobial resistance genes in bacteria isolated from Japanese honey, and their potential for conferring macrolide and lincosamide resistance in the American foulbrood pathogen Paenibacillus larvae.</title>
        <authorList>
            <person name="Okamoto M."/>
            <person name="Kumagai M."/>
            <person name="Kanamori H."/>
            <person name="Takamatsu D."/>
        </authorList>
    </citation>
    <scope>NUCLEOTIDE SEQUENCE [LARGE SCALE GENOMIC DNA]</scope>
    <source>
        <strain evidence="4 5">J34TS1</strain>
    </source>
</reference>
<dbReference type="Gene3D" id="3.20.20.370">
    <property type="entry name" value="Glycoside hydrolase/deacetylase"/>
    <property type="match status" value="1"/>
</dbReference>
<proteinExistence type="predicted"/>
<comment type="caution">
    <text evidence="4">The sequence shown here is derived from an EMBL/GenBank/DDBJ whole genome shotgun (WGS) entry which is preliminary data.</text>
</comment>
<dbReference type="InterPro" id="IPR011330">
    <property type="entry name" value="Glyco_hydro/deAcase_b/a-brl"/>
</dbReference>
<dbReference type="GO" id="GO:0005975">
    <property type="term" value="P:carbohydrate metabolic process"/>
    <property type="evidence" value="ECO:0007669"/>
    <property type="project" value="InterPro"/>
</dbReference>
<dbReference type="PROSITE" id="PS51677">
    <property type="entry name" value="NODB"/>
    <property type="match status" value="1"/>
</dbReference>
<evidence type="ECO:0000313" key="4">
    <source>
        <dbReference type="EMBL" id="GIO46704.1"/>
    </source>
</evidence>
<dbReference type="InterPro" id="IPR051398">
    <property type="entry name" value="Polysacch_Deacetylase"/>
</dbReference>
<protein>
    <submittedName>
        <fullName evidence="4">Deacetylase</fullName>
    </submittedName>
</protein>
<keyword evidence="2" id="KW-0732">Signal</keyword>
<dbReference type="Pfam" id="PF01522">
    <property type="entry name" value="Polysacc_deac_1"/>
    <property type="match status" value="1"/>
</dbReference>
<organism evidence="4 5">
    <name type="scientific">Paenibacillus azoreducens</name>
    <dbReference type="NCBI Taxonomy" id="116718"/>
    <lineage>
        <taxon>Bacteria</taxon>
        <taxon>Bacillati</taxon>
        <taxon>Bacillota</taxon>
        <taxon>Bacilli</taxon>
        <taxon>Bacillales</taxon>
        <taxon>Paenibacillaceae</taxon>
        <taxon>Paenibacillus</taxon>
    </lineage>
</organism>
<dbReference type="InterPro" id="IPR002509">
    <property type="entry name" value="NODB_dom"/>
</dbReference>